<dbReference type="AlphaFoldDB" id="A0A392VEI2"/>
<feature type="region of interest" description="Disordered" evidence="1">
    <location>
        <begin position="1"/>
        <end position="39"/>
    </location>
</feature>
<accession>A0A392VEI2</accession>
<comment type="caution">
    <text evidence="2">The sequence shown here is derived from an EMBL/GenBank/DDBJ whole genome shotgun (WGS) entry which is preliminary data.</text>
</comment>
<protein>
    <submittedName>
        <fullName evidence="2">Uncharacterized protein</fullName>
    </submittedName>
</protein>
<feature type="non-terminal residue" evidence="2">
    <location>
        <position position="59"/>
    </location>
</feature>
<organism evidence="2 3">
    <name type="scientific">Trifolium medium</name>
    <dbReference type="NCBI Taxonomy" id="97028"/>
    <lineage>
        <taxon>Eukaryota</taxon>
        <taxon>Viridiplantae</taxon>
        <taxon>Streptophyta</taxon>
        <taxon>Embryophyta</taxon>
        <taxon>Tracheophyta</taxon>
        <taxon>Spermatophyta</taxon>
        <taxon>Magnoliopsida</taxon>
        <taxon>eudicotyledons</taxon>
        <taxon>Gunneridae</taxon>
        <taxon>Pentapetalae</taxon>
        <taxon>rosids</taxon>
        <taxon>fabids</taxon>
        <taxon>Fabales</taxon>
        <taxon>Fabaceae</taxon>
        <taxon>Papilionoideae</taxon>
        <taxon>50 kb inversion clade</taxon>
        <taxon>NPAAA clade</taxon>
        <taxon>Hologalegina</taxon>
        <taxon>IRL clade</taxon>
        <taxon>Trifolieae</taxon>
        <taxon>Trifolium</taxon>
    </lineage>
</organism>
<proteinExistence type="predicted"/>
<dbReference type="EMBL" id="LXQA011149702">
    <property type="protein sequence ID" value="MCI86794.1"/>
    <property type="molecule type" value="Genomic_DNA"/>
</dbReference>
<sequence length="59" mass="6402">MSSPNTPISPSYRASLARYGQTSPLDLPKPQMSSPNTPIIPSYRASLARYGQTLPLDLP</sequence>
<evidence type="ECO:0000313" key="2">
    <source>
        <dbReference type="EMBL" id="MCI86794.1"/>
    </source>
</evidence>
<dbReference type="Proteomes" id="UP000265520">
    <property type="component" value="Unassembled WGS sequence"/>
</dbReference>
<evidence type="ECO:0000256" key="1">
    <source>
        <dbReference type="SAM" id="MobiDB-lite"/>
    </source>
</evidence>
<keyword evidence="3" id="KW-1185">Reference proteome</keyword>
<reference evidence="2 3" key="1">
    <citation type="journal article" date="2018" name="Front. Plant Sci.">
        <title>Red Clover (Trifolium pratense) and Zigzag Clover (T. medium) - A Picture of Genomic Similarities and Differences.</title>
        <authorList>
            <person name="Dluhosova J."/>
            <person name="Istvanek J."/>
            <person name="Nedelnik J."/>
            <person name="Repkova J."/>
        </authorList>
    </citation>
    <scope>NUCLEOTIDE SEQUENCE [LARGE SCALE GENOMIC DNA]</scope>
    <source>
        <strain evidence="3">cv. 10/8</strain>
        <tissue evidence="2">Leaf</tissue>
    </source>
</reference>
<evidence type="ECO:0000313" key="3">
    <source>
        <dbReference type="Proteomes" id="UP000265520"/>
    </source>
</evidence>
<name>A0A392VEI2_9FABA</name>